<organism evidence="2 3">
    <name type="scientific">Flagellimonas lutaonensis</name>
    <dbReference type="NCBI Taxonomy" id="516051"/>
    <lineage>
        <taxon>Bacteria</taxon>
        <taxon>Pseudomonadati</taxon>
        <taxon>Bacteroidota</taxon>
        <taxon>Flavobacteriia</taxon>
        <taxon>Flavobacteriales</taxon>
        <taxon>Flavobacteriaceae</taxon>
        <taxon>Flagellimonas</taxon>
    </lineage>
</organism>
<gene>
    <name evidence="2" type="ORF">VC82_2629</name>
</gene>
<dbReference type="Pfam" id="PF13715">
    <property type="entry name" value="CarbopepD_reg_2"/>
    <property type="match status" value="1"/>
</dbReference>
<dbReference type="EMBL" id="CP011071">
    <property type="protein sequence ID" value="AKA36191.1"/>
    <property type="molecule type" value="Genomic_DNA"/>
</dbReference>
<name>A0A0D5YW94_9FLAO</name>
<reference evidence="2 3" key="1">
    <citation type="submission" date="2015-03" db="EMBL/GenBank/DDBJ databases">
        <title>Complete genome sequence of Muricauda lutaonensis CC-HSB-11T, isolated from a coastal hot spring.</title>
        <authorList>
            <person name="Kim K.M."/>
        </authorList>
    </citation>
    <scope>NUCLEOTIDE SEQUENCE [LARGE SCALE GENOMIC DNA]</scope>
    <source>
        <strain evidence="2 3">CC-HSB-11</strain>
    </source>
</reference>
<dbReference type="HOGENOM" id="CLU_1592732_0_0_10"/>
<dbReference type="Gene3D" id="2.60.40.1120">
    <property type="entry name" value="Carboxypeptidase-like, regulatory domain"/>
    <property type="match status" value="1"/>
</dbReference>
<feature type="signal peptide" evidence="1">
    <location>
        <begin position="1"/>
        <end position="22"/>
    </location>
</feature>
<proteinExistence type="predicted"/>
<keyword evidence="2" id="KW-0675">Receptor</keyword>
<dbReference type="Proteomes" id="UP000032726">
    <property type="component" value="Chromosome"/>
</dbReference>
<dbReference type="SUPFAM" id="SSF49464">
    <property type="entry name" value="Carboxypeptidase regulatory domain-like"/>
    <property type="match status" value="1"/>
</dbReference>
<evidence type="ECO:0000313" key="3">
    <source>
        <dbReference type="Proteomes" id="UP000032726"/>
    </source>
</evidence>
<evidence type="ECO:0000313" key="2">
    <source>
        <dbReference type="EMBL" id="AKA36191.1"/>
    </source>
</evidence>
<protein>
    <submittedName>
        <fullName evidence="2">TonB-dependent receptor plug</fullName>
    </submittedName>
</protein>
<dbReference type="InterPro" id="IPR008969">
    <property type="entry name" value="CarboxyPept-like_regulatory"/>
</dbReference>
<evidence type="ECO:0000256" key="1">
    <source>
        <dbReference type="SAM" id="SignalP"/>
    </source>
</evidence>
<dbReference type="STRING" id="516051.VC82_2629"/>
<dbReference type="AlphaFoldDB" id="A0A0D5YW94"/>
<keyword evidence="1" id="KW-0732">Signal</keyword>
<keyword evidence="3" id="KW-1185">Reference proteome</keyword>
<dbReference type="RefSeq" id="WP_045802759.1">
    <property type="nucleotide sequence ID" value="NZ_CP011071.1"/>
</dbReference>
<feature type="chain" id="PRO_5002300213" evidence="1">
    <location>
        <begin position="23"/>
        <end position="167"/>
    </location>
</feature>
<dbReference type="KEGG" id="mlt:VC82_2629"/>
<dbReference type="OrthoDB" id="848221at2"/>
<sequence>MNPIKYLLALFLACFCATGLSAQKDYKGRVIDAKTKEPIPYVNIGIVDAGVGTVSDEEGLFHLSLDKNLFKPDTPVLFSALGYKSFKIPLRSVPRLFNEYPDIAMQPTTLELNEVVVSDKATHFIEDVVGYLNNGEEAYGYWKDNIALGGELATKSWSRRVFEGSTA</sequence>
<accession>A0A0D5YW94</accession>